<accession>A0ABW1IS76</accession>
<dbReference type="Proteomes" id="UP001596250">
    <property type="component" value="Unassembled WGS sequence"/>
</dbReference>
<evidence type="ECO:0000259" key="3">
    <source>
        <dbReference type="Pfam" id="PF17898"/>
    </source>
</evidence>
<keyword evidence="5" id="KW-1185">Reference proteome</keyword>
<dbReference type="NCBIfam" id="NF040801">
    <property type="entry name" value="spore_GerD"/>
    <property type="match status" value="1"/>
</dbReference>
<feature type="compositionally biased region" description="Basic and acidic residues" evidence="1">
    <location>
        <begin position="186"/>
        <end position="197"/>
    </location>
</feature>
<reference evidence="5" key="1">
    <citation type="journal article" date="2019" name="Int. J. Syst. Evol. Microbiol.">
        <title>The Global Catalogue of Microorganisms (GCM) 10K type strain sequencing project: providing services to taxonomists for standard genome sequencing and annotation.</title>
        <authorList>
            <consortium name="The Broad Institute Genomics Platform"/>
            <consortium name="The Broad Institute Genome Sequencing Center for Infectious Disease"/>
            <person name="Wu L."/>
            <person name="Ma J."/>
        </authorList>
    </citation>
    <scope>NUCLEOTIDE SEQUENCE [LARGE SCALE GENOMIC DNA]</scope>
    <source>
        <strain evidence="5">CCM 8749</strain>
    </source>
</reference>
<feature type="signal peptide" evidence="2">
    <location>
        <begin position="1"/>
        <end position="27"/>
    </location>
</feature>
<keyword evidence="2" id="KW-0732">Signal</keyword>
<name>A0ABW1IS76_9BACL</name>
<feature type="region of interest" description="Disordered" evidence="1">
    <location>
        <begin position="186"/>
        <end position="214"/>
    </location>
</feature>
<feature type="domain" description="Spore germination GerD central core" evidence="3">
    <location>
        <begin position="79"/>
        <end position="186"/>
    </location>
</feature>
<feature type="compositionally biased region" description="Gly residues" evidence="1">
    <location>
        <begin position="199"/>
        <end position="214"/>
    </location>
</feature>
<protein>
    <submittedName>
        <fullName evidence="4">Spore germination lipoprotein GerD</fullName>
    </submittedName>
</protein>
<gene>
    <name evidence="4" type="primary">gerD</name>
    <name evidence="4" type="ORF">ACFPXP_16285</name>
</gene>
<evidence type="ECO:0000313" key="4">
    <source>
        <dbReference type="EMBL" id="MFC5987964.1"/>
    </source>
</evidence>
<dbReference type="Pfam" id="PF17898">
    <property type="entry name" value="GerD"/>
    <property type="match status" value="1"/>
</dbReference>
<dbReference type="RefSeq" id="WP_379895396.1">
    <property type="nucleotide sequence ID" value="NZ_CBCSCT010000026.1"/>
</dbReference>
<feature type="chain" id="PRO_5046360629" evidence="2">
    <location>
        <begin position="28"/>
        <end position="214"/>
    </location>
</feature>
<dbReference type="PROSITE" id="PS51257">
    <property type="entry name" value="PROKAR_LIPOPROTEIN"/>
    <property type="match status" value="1"/>
</dbReference>
<evidence type="ECO:0000256" key="1">
    <source>
        <dbReference type="SAM" id="MobiDB-lite"/>
    </source>
</evidence>
<sequence length="214" mass="23731">MNSRMLRMLPLLLLVPLILSSCGSDQGGGGMTSYKEMKSMVVDILKTEDGQKAIEEATKKKEQSQESQAMQLLSTGQGQQIKVAVKEVLTDPQFSKTLQTMMTDPKFAGEFAKAVQKENEQIHKSLMKDPEYQTLMLQVMKDPEYEKMLMDVMKGKQYRQQMMTVMQEALKSPIFRLELMDMMKKVLEEESKPKEEGQQSGGGGGGSGGSGGGS</sequence>
<organism evidence="4 5">
    <name type="scientific">Marinicrinis lubricantis</name>
    <dbReference type="NCBI Taxonomy" id="2086470"/>
    <lineage>
        <taxon>Bacteria</taxon>
        <taxon>Bacillati</taxon>
        <taxon>Bacillota</taxon>
        <taxon>Bacilli</taxon>
        <taxon>Bacillales</taxon>
        <taxon>Paenibacillaceae</taxon>
    </lineage>
</organism>
<evidence type="ECO:0000256" key="2">
    <source>
        <dbReference type="SAM" id="SignalP"/>
    </source>
</evidence>
<keyword evidence="4" id="KW-0449">Lipoprotein</keyword>
<evidence type="ECO:0000313" key="5">
    <source>
        <dbReference type="Proteomes" id="UP001596250"/>
    </source>
</evidence>
<dbReference type="InterPro" id="IPR041262">
    <property type="entry name" value="GerD_central"/>
</dbReference>
<comment type="caution">
    <text evidence="4">The sequence shown here is derived from an EMBL/GenBank/DDBJ whole genome shotgun (WGS) entry which is preliminary data.</text>
</comment>
<proteinExistence type="predicted"/>
<dbReference type="EMBL" id="JBHSQV010000173">
    <property type="protein sequence ID" value="MFC5987964.1"/>
    <property type="molecule type" value="Genomic_DNA"/>
</dbReference>